<dbReference type="RefSeq" id="WP_079687994.1">
    <property type="nucleotide sequence ID" value="NZ_FUZU01000002.1"/>
</dbReference>
<gene>
    <name evidence="2" type="ORF">SAMN05660236_3477</name>
</gene>
<sequence length="137" mass="14954">MELLETNDMKSELLKKSARHREELEEEVKLISERTGKVLTNALIIGGSLAATYFLVRQLSGGSKSKKSKRRKVKIVKAMAAPEHVVEAEVVAEPSTPGIVSHIGTVLAGQAMTILLNIAKEKLGEYLSAKEEAKTEK</sequence>
<evidence type="ECO:0000313" key="3">
    <source>
        <dbReference type="Proteomes" id="UP000190961"/>
    </source>
</evidence>
<feature type="coiled-coil region" evidence="1">
    <location>
        <begin position="7"/>
        <end position="34"/>
    </location>
</feature>
<proteinExistence type="predicted"/>
<evidence type="ECO:0000313" key="2">
    <source>
        <dbReference type="EMBL" id="SKC76853.1"/>
    </source>
</evidence>
<evidence type="ECO:0000256" key="1">
    <source>
        <dbReference type="SAM" id="Coils"/>
    </source>
</evidence>
<dbReference type="AlphaFoldDB" id="A0A1T5LLH3"/>
<accession>A0A1T5LLH3</accession>
<organism evidence="2 3">
    <name type="scientific">Ohtaekwangia koreensis</name>
    <dbReference type="NCBI Taxonomy" id="688867"/>
    <lineage>
        <taxon>Bacteria</taxon>
        <taxon>Pseudomonadati</taxon>
        <taxon>Bacteroidota</taxon>
        <taxon>Cytophagia</taxon>
        <taxon>Cytophagales</taxon>
        <taxon>Fulvivirgaceae</taxon>
        <taxon>Ohtaekwangia</taxon>
    </lineage>
</organism>
<protein>
    <submittedName>
        <fullName evidence="2">Uncharacterized protein</fullName>
    </submittedName>
</protein>
<dbReference type="EMBL" id="FUZU01000002">
    <property type="protein sequence ID" value="SKC76853.1"/>
    <property type="molecule type" value="Genomic_DNA"/>
</dbReference>
<name>A0A1T5LLH3_9BACT</name>
<dbReference type="STRING" id="688867.SAMN05660236_3477"/>
<dbReference type="OrthoDB" id="981445at2"/>
<keyword evidence="1" id="KW-0175">Coiled coil</keyword>
<reference evidence="2 3" key="1">
    <citation type="submission" date="2017-02" db="EMBL/GenBank/DDBJ databases">
        <authorList>
            <person name="Peterson S.W."/>
        </authorList>
    </citation>
    <scope>NUCLEOTIDE SEQUENCE [LARGE SCALE GENOMIC DNA]</scope>
    <source>
        <strain evidence="2 3">DSM 25262</strain>
    </source>
</reference>
<dbReference type="Proteomes" id="UP000190961">
    <property type="component" value="Unassembled WGS sequence"/>
</dbReference>
<keyword evidence="3" id="KW-1185">Reference proteome</keyword>